<evidence type="ECO:0000313" key="2">
    <source>
        <dbReference type="EMBL" id="GJS99219.1"/>
    </source>
</evidence>
<comment type="caution">
    <text evidence="2">The sequence shown here is derived from an EMBL/GenBank/DDBJ whole genome shotgun (WGS) entry which is preliminary data.</text>
</comment>
<gene>
    <name evidence="2" type="ORF">Tco_0820389</name>
</gene>
<sequence>MADNWQAMAVRNGDMKSYDGTKPLCPRCNFNTLRSVYTCLNCKSLAPWTRTVGAGLQLQNNNNNNRNNNNNKNCNKNNQDAQGVKYQCHRLLECGLQATHSRRLPSGKNKIRELVTACRMGTYDVIIGMDLIDEIPSIIECDKKEIHRIPFGERNLNISWETEETGDKSKKKQLQDVPIVKNFPEVFPEDLPGLPPTRQVEFHIDLVPGAAPVARAPYRLAPIRNIFLNLKELNMRQRRWLELLSDYDCDIPRKPENIKNEDVGGMLIENAKFPEALRMEKLEPRTMEIPMPQWQELVTLLWRFADGDHARVPQIEVFYPSRLHPLTASMVVNCRSPLCWAEVGEVLNSPSMEFEVGDKVMLKVSPWKGVVRFGKRGKLNPRFVGPFKVIEGWRVAFKLKLPEELSRVDNTFSRVQLKRSVVPTNP</sequence>
<reference evidence="2" key="1">
    <citation type="journal article" date="2022" name="Int. J. Mol. Sci.">
        <title>Draft Genome of Tanacetum Coccineum: Genomic Comparison of Closely Related Tanacetum-Family Plants.</title>
        <authorList>
            <person name="Yamashiro T."/>
            <person name="Shiraishi A."/>
            <person name="Nakayama K."/>
            <person name="Satake H."/>
        </authorList>
    </citation>
    <scope>NUCLEOTIDE SEQUENCE</scope>
</reference>
<dbReference type="Pfam" id="PF24626">
    <property type="entry name" value="SH3_Tf2-1"/>
    <property type="match status" value="1"/>
</dbReference>
<organism evidence="2 3">
    <name type="scientific">Tanacetum coccineum</name>
    <dbReference type="NCBI Taxonomy" id="301880"/>
    <lineage>
        <taxon>Eukaryota</taxon>
        <taxon>Viridiplantae</taxon>
        <taxon>Streptophyta</taxon>
        <taxon>Embryophyta</taxon>
        <taxon>Tracheophyta</taxon>
        <taxon>Spermatophyta</taxon>
        <taxon>Magnoliopsida</taxon>
        <taxon>eudicotyledons</taxon>
        <taxon>Gunneridae</taxon>
        <taxon>Pentapetalae</taxon>
        <taxon>asterids</taxon>
        <taxon>campanulids</taxon>
        <taxon>Asterales</taxon>
        <taxon>Asteraceae</taxon>
        <taxon>Asteroideae</taxon>
        <taxon>Anthemideae</taxon>
        <taxon>Anthemidinae</taxon>
        <taxon>Tanacetum</taxon>
    </lineage>
</organism>
<proteinExistence type="predicted"/>
<dbReference type="PANTHER" id="PTHR46148">
    <property type="entry name" value="CHROMO DOMAIN-CONTAINING PROTEIN"/>
    <property type="match status" value="1"/>
</dbReference>
<evidence type="ECO:0000313" key="3">
    <source>
        <dbReference type="Proteomes" id="UP001151760"/>
    </source>
</evidence>
<name>A0ABQ5A9A7_9ASTR</name>
<protein>
    <recommendedName>
        <fullName evidence="1">Tf2-1-like SH3-like domain-containing protein</fullName>
    </recommendedName>
</protein>
<keyword evidence="3" id="KW-1185">Reference proteome</keyword>
<feature type="domain" description="Tf2-1-like SH3-like" evidence="1">
    <location>
        <begin position="357"/>
        <end position="419"/>
    </location>
</feature>
<dbReference type="PANTHER" id="PTHR46148:SF59">
    <property type="entry name" value="NUCLEOTIDYLTRANSFERASE, RIBONUCLEASE H"/>
    <property type="match status" value="1"/>
</dbReference>
<dbReference type="InterPro" id="IPR056924">
    <property type="entry name" value="SH3_Tf2-1"/>
</dbReference>
<dbReference type="Proteomes" id="UP001151760">
    <property type="component" value="Unassembled WGS sequence"/>
</dbReference>
<accession>A0ABQ5A9A7</accession>
<evidence type="ECO:0000259" key="1">
    <source>
        <dbReference type="Pfam" id="PF24626"/>
    </source>
</evidence>
<dbReference type="EMBL" id="BQNB010012103">
    <property type="protein sequence ID" value="GJS99219.1"/>
    <property type="molecule type" value="Genomic_DNA"/>
</dbReference>
<reference evidence="2" key="2">
    <citation type="submission" date="2022-01" db="EMBL/GenBank/DDBJ databases">
        <authorList>
            <person name="Yamashiro T."/>
            <person name="Shiraishi A."/>
            <person name="Satake H."/>
            <person name="Nakayama K."/>
        </authorList>
    </citation>
    <scope>NUCLEOTIDE SEQUENCE</scope>
</reference>